<protein>
    <submittedName>
        <fullName evidence="2">Uncharacterized protein</fullName>
    </submittedName>
</protein>
<keyword evidence="1" id="KW-0812">Transmembrane</keyword>
<evidence type="ECO:0000256" key="1">
    <source>
        <dbReference type="SAM" id="Phobius"/>
    </source>
</evidence>
<accession>A0A2H0BZC3</accession>
<proteinExistence type="predicted"/>
<dbReference type="AlphaFoldDB" id="A0A2H0BZC3"/>
<feature type="transmembrane region" description="Helical" evidence="1">
    <location>
        <begin position="51"/>
        <end position="71"/>
    </location>
</feature>
<comment type="caution">
    <text evidence="2">The sequence shown here is derived from an EMBL/GenBank/DDBJ whole genome shotgun (WGS) entry which is preliminary data.</text>
</comment>
<organism evidence="2 3">
    <name type="scientific">Candidatus Roizmanbacteria bacterium CG22_combo_CG10-13_8_21_14_all_35_9</name>
    <dbReference type="NCBI Taxonomy" id="1974861"/>
    <lineage>
        <taxon>Bacteria</taxon>
        <taxon>Candidatus Roizmaniibacteriota</taxon>
    </lineage>
</organism>
<evidence type="ECO:0000313" key="2">
    <source>
        <dbReference type="EMBL" id="PIP62889.1"/>
    </source>
</evidence>
<keyword evidence="1" id="KW-1133">Transmembrane helix</keyword>
<dbReference type="EMBL" id="PCTB01000032">
    <property type="protein sequence ID" value="PIP62889.1"/>
    <property type="molecule type" value="Genomic_DNA"/>
</dbReference>
<feature type="transmembrane region" description="Helical" evidence="1">
    <location>
        <begin position="12"/>
        <end position="31"/>
    </location>
</feature>
<dbReference type="Proteomes" id="UP000231021">
    <property type="component" value="Unassembled WGS sequence"/>
</dbReference>
<keyword evidence="1" id="KW-0472">Membrane</keyword>
<name>A0A2H0BZC3_9BACT</name>
<evidence type="ECO:0000313" key="3">
    <source>
        <dbReference type="Proteomes" id="UP000231021"/>
    </source>
</evidence>
<gene>
    <name evidence="2" type="ORF">COW98_01585</name>
</gene>
<sequence length="106" mass="12547">MTYHWENPNMLRTFTVIPSVVYFVGQGIIVIARSETTKQSLKLLRLPRSLWSLAMTVVIVFLILLSSLYELRTYFKYQAKVFQDSFEIHYPLEKAIKLKNPYEKNQ</sequence>
<reference evidence="2 3" key="1">
    <citation type="submission" date="2017-09" db="EMBL/GenBank/DDBJ databases">
        <title>Depth-based differentiation of microbial function through sediment-hosted aquifers and enrichment of novel symbionts in the deep terrestrial subsurface.</title>
        <authorList>
            <person name="Probst A.J."/>
            <person name="Ladd B."/>
            <person name="Jarett J.K."/>
            <person name="Geller-Mcgrath D.E."/>
            <person name="Sieber C.M."/>
            <person name="Emerson J.B."/>
            <person name="Anantharaman K."/>
            <person name="Thomas B.C."/>
            <person name="Malmstrom R."/>
            <person name="Stieglmeier M."/>
            <person name="Klingl A."/>
            <person name="Woyke T."/>
            <person name="Ryan C.M."/>
            <person name="Banfield J.F."/>
        </authorList>
    </citation>
    <scope>NUCLEOTIDE SEQUENCE [LARGE SCALE GENOMIC DNA]</scope>
    <source>
        <strain evidence="2">CG22_combo_CG10-13_8_21_14_all_35_9</strain>
    </source>
</reference>